<keyword evidence="16" id="KW-1185">Reference proteome</keyword>
<dbReference type="SUPFAM" id="SSF48371">
    <property type="entry name" value="ARM repeat"/>
    <property type="match status" value="1"/>
</dbReference>
<dbReference type="SMART" id="SM00185">
    <property type="entry name" value="ARM"/>
    <property type="match status" value="3"/>
</dbReference>
<dbReference type="SMART" id="SM00913">
    <property type="entry name" value="IBN_N"/>
    <property type="match status" value="1"/>
</dbReference>
<evidence type="ECO:0000256" key="6">
    <source>
        <dbReference type="ARBA" id="ARBA00022737"/>
    </source>
</evidence>
<dbReference type="InterPro" id="IPR016024">
    <property type="entry name" value="ARM-type_fold"/>
</dbReference>
<dbReference type="InterPro" id="IPR000225">
    <property type="entry name" value="Armadillo"/>
</dbReference>
<dbReference type="InterPro" id="IPR058584">
    <property type="entry name" value="IMB1_TNPO1-like_TPR"/>
</dbReference>
<evidence type="ECO:0000256" key="10">
    <source>
        <dbReference type="ARBA" id="ARBA00083566"/>
    </source>
</evidence>
<dbReference type="FunFam" id="1.25.10.10:FF:000027">
    <property type="entry name" value="Importin subunit beta-1"/>
    <property type="match status" value="1"/>
</dbReference>
<dbReference type="Pfam" id="PF13513">
    <property type="entry name" value="HEAT_EZ"/>
    <property type="match status" value="1"/>
</dbReference>
<evidence type="ECO:0000313" key="14">
    <source>
        <dbReference type="EMBL" id="KZV84571.1"/>
    </source>
</evidence>
<dbReference type="InterPro" id="IPR011989">
    <property type="entry name" value="ARM-like"/>
</dbReference>
<dbReference type="STRING" id="1314781.A0A165DJG7"/>
<protein>
    <recommendedName>
        <fullName evidence="9">Importin-95</fullName>
    </recommendedName>
    <alternativeName>
        <fullName evidence="10">Karyopherin-95</fullName>
    </alternativeName>
</protein>
<evidence type="ECO:0000256" key="2">
    <source>
        <dbReference type="ARBA" id="ARBA00004496"/>
    </source>
</evidence>
<dbReference type="PROSITE" id="PS50077">
    <property type="entry name" value="HEAT_REPEAT"/>
    <property type="match status" value="1"/>
</dbReference>
<dbReference type="GO" id="GO:0031267">
    <property type="term" value="F:small GTPase binding"/>
    <property type="evidence" value="ECO:0007669"/>
    <property type="project" value="InterPro"/>
</dbReference>
<evidence type="ECO:0000256" key="7">
    <source>
        <dbReference type="ARBA" id="ARBA00022927"/>
    </source>
</evidence>
<evidence type="ECO:0000256" key="8">
    <source>
        <dbReference type="ARBA" id="ARBA00023242"/>
    </source>
</evidence>
<evidence type="ECO:0000313" key="15">
    <source>
        <dbReference type="EMBL" id="KZV84691.1"/>
    </source>
</evidence>
<dbReference type="InterPro" id="IPR001494">
    <property type="entry name" value="Importin-beta_N"/>
</dbReference>
<comment type="similarity">
    <text evidence="3">Belongs to the importin beta family. Importin beta-1 subfamily.</text>
</comment>
<comment type="subcellular location">
    <subcellularLocation>
        <location evidence="2">Cytoplasm</location>
    </subcellularLocation>
    <subcellularLocation>
        <location evidence="1">Nucleus envelope</location>
    </subcellularLocation>
</comment>
<dbReference type="GO" id="GO:0006606">
    <property type="term" value="P:protein import into nucleus"/>
    <property type="evidence" value="ECO:0007669"/>
    <property type="project" value="InterPro"/>
</dbReference>
<gene>
    <name evidence="14" type="ORF">EXIGLDRAFT_682599</name>
    <name evidence="15" type="ORF">EXIGLDRAFT_841988</name>
</gene>
<sequence length="864" mass="94453">MNAASLLADSLSPDGATRQNATSQLEQASATNYPGYMTLLAAELANEGSQPHIRNAAGLALKNALSARDTQRQQEYEARWLNLPPEPKNQVKQEALRTLSSPVTRAAGVAAQVIAAIAAVELPHHQWPELIQGLLGYVNDASNASLRVSALQTIGYICETIRPEVLAMRANEILTAVVHGARKEEPSPDVQLAAINALYNSLEFVRDNFDREGERNYIMQVVCEATQNTAVPVQVAAFECLVRIMGLYYDKMSFYMERALFGLTVLGMKNPEENVALQAVEFWSTVCEEEIDLAIEEAEAMEYGEQPENESKYFAKIALPEIMPVILQLLTRQVEDADEDEWDVSMAAGTCLGLLAQAVGDGIIQQALPFIEVNIKNPDWHYREAAVMTFGSILDGPDPNSLAPLVAQALPILIDMMRDPHMQVKDTTAWTLGRICDLLTATIKPEVHLRPLVMALVAGLEDSPRIVTNCCWSLMNLGDQMSLMYTEGDAPPQTSVISPYFQGIVEALLRVTERSTNESNFRTSAYEAITSFVSHAAVDTLPVVSTVILTVLNRMEQLLQMQGELLGSDDRNNWNDLQGNLASVVIAVTRRMGGEIQPLAERIMTIVLQLMHSAGKGATTVLEDCFLIVGTLASALEQQFAPFIPAFIPFLEGALRAHEDTQLCTVAIGIVGDISRALGEGAAAYASGFMTLLLENLSSDALARSVKIPILACFGDIALATGPHFEPYLNHVMDVLRQAGQVQSTALDFEMLDYVHSLREGILDAYVGIVSGLKPTEKKMILLPHVPAMLELIQRTLADEERPDAVAKLAIGLLGDIADAFPNGEVKDFMLADWVTGALKVKGRGRDLKTTVRWAKEMVKRATQ</sequence>
<accession>A0A165DJG7</accession>
<keyword evidence="6" id="KW-0677">Repeat</keyword>
<feature type="repeat" description="HEAT" evidence="11">
    <location>
        <begin position="409"/>
        <end position="446"/>
    </location>
</feature>
<feature type="domain" description="Importin N-terminal" evidence="13">
    <location>
        <begin position="21"/>
        <end position="101"/>
    </location>
</feature>
<proteinExistence type="inferred from homology"/>
<dbReference type="Pfam" id="PF03810">
    <property type="entry name" value="IBN_N"/>
    <property type="match status" value="1"/>
</dbReference>
<dbReference type="Pfam" id="PF25574">
    <property type="entry name" value="TPR_IMB1"/>
    <property type="match status" value="1"/>
</dbReference>
<name>A0A165DJG7_EXIGL</name>
<keyword evidence="4" id="KW-0813">Transport</keyword>
<keyword evidence="7" id="KW-0653">Protein transport</keyword>
<dbReference type="GO" id="GO:0005635">
    <property type="term" value="C:nuclear envelope"/>
    <property type="evidence" value="ECO:0007669"/>
    <property type="project" value="UniProtKB-SubCell"/>
</dbReference>
<keyword evidence="8" id="KW-0539">Nucleus</keyword>
<evidence type="ECO:0000256" key="1">
    <source>
        <dbReference type="ARBA" id="ARBA00004259"/>
    </source>
</evidence>
<evidence type="ECO:0000259" key="13">
    <source>
        <dbReference type="PROSITE" id="PS50166"/>
    </source>
</evidence>
<dbReference type="GO" id="GO:0005737">
    <property type="term" value="C:cytoplasm"/>
    <property type="evidence" value="ECO:0007669"/>
    <property type="project" value="UniProtKB-SubCell"/>
</dbReference>
<evidence type="ECO:0000313" key="16">
    <source>
        <dbReference type="Proteomes" id="UP000077266"/>
    </source>
</evidence>
<dbReference type="EMBL" id="KV426214">
    <property type="protein sequence ID" value="KZV84691.1"/>
    <property type="molecule type" value="Genomic_DNA"/>
</dbReference>
<dbReference type="InterPro" id="IPR040122">
    <property type="entry name" value="Importin_beta"/>
</dbReference>
<dbReference type="OrthoDB" id="10263328at2759"/>
<evidence type="ECO:0000256" key="12">
    <source>
        <dbReference type="SAM" id="MobiDB-lite"/>
    </source>
</evidence>
<keyword evidence="5" id="KW-0963">Cytoplasm</keyword>
<evidence type="ECO:0000256" key="5">
    <source>
        <dbReference type="ARBA" id="ARBA00022490"/>
    </source>
</evidence>
<evidence type="ECO:0000256" key="3">
    <source>
        <dbReference type="ARBA" id="ARBA00010907"/>
    </source>
</evidence>
<organism evidence="15 16">
    <name type="scientific">Exidia glandulosa HHB12029</name>
    <dbReference type="NCBI Taxonomy" id="1314781"/>
    <lineage>
        <taxon>Eukaryota</taxon>
        <taxon>Fungi</taxon>
        <taxon>Dikarya</taxon>
        <taxon>Basidiomycota</taxon>
        <taxon>Agaricomycotina</taxon>
        <taxon>Agaricomycetes</taxon>
        <taxon>Auriculariales</taxon>
        <taxon>Exidiaceae</taxon>
        <taxon>Exidia</taxon>
    </lineage>
</organism>
<dbReference type="FunCoup" id="A0A165DJG7">
    <property type="interactions" value="1125"/>
</dbReference>
<dbReference type="Proteomes" id="UP000077266">
    <property type="component" value="Unassembled WGS sequence"/>
</dbReference>
<evidence type="ECO:0000256" key="11">
    <source>
        <dbReference type="PROSITE-ProRule" id="PRU00103"/>
    </source>
</evidence>
<feature type="region of interest" description="Disordered" evidence="12">
    <location>
        <begin position="1"/>
        <end position="24"/>
    </location>
</feature>
<dbReference type="AlphaFoldDB" id="A0A165DJG7"/>
<reference evidence="15 16" key="1">
    <citation type="journal article" date="2016" name="Mol. Biol. Evol.">
        <title>Comparative Genomics of Early-Diverging Mushroom-Forming Fungi Provides Insights into the Origins of Lignocellulose Decay Capabilities.</title>
        <authorList>
            <person name="Nagy L.G."/>
            <person name="Riley R."/>
            <person name="Tritt A."/>
            <person name="Adam C."/>
            <person name="Daum C."/>
            <person name="Floudas D."/>
            <person name="Sun H."/>
            <person name="Yadav J.S."/>
            <person name="Pangilinan J."/>
            <person name="Larsson K.H."/>
            <person name="Matsuura K."/>
            <person name="Barry K."/>
            <person name="Labutti K."/>
            <person name="Kuo R."/>
            <person name="Ohm R.A."/>
            <person name="Bhattacharya S.S."/>
            <person name="Shirouzu T."/>
            <person name="Yoshinaga Y."/>
            <person name="Martin F.M."/>
            <person name="Grigoriev I.V."/>
            <person name="Hibbett D.S."/>
        </authorList>
    </citation>
    <scope>NUCLEOTIDE SEQUENCE [LARGE SCALE GENOMIC DNA]</scope>
    <source>
        <strain evidence="15 16">HHB12029</strain>
    </source>
</reference>
<evidence type="ECO:0000256" key="4">
    <source>
        <dbReference type="ARBA" id="ARBA00022448"/>
    </source>
</evidence>
<dbReference type="InterPro" id="IPR021133">
    <property type="entry name" value="HEAT_type_2"/>
</dbReference>
<evidence type="ECO:0000256" key="9">
    <source>
        <dbReference type="ARBA" id="ARBA00079884"/>
    </source>
</evidence>
<dbReference type="Gene3D" id="1.25.10.10">
    <property type="entry name" value="Leucine-rich Repeat Variant"/>
    <property type="match status" value="1"/>
</dbReference>
<dbReference type="PROSITE" id="PS50166">
    <property type="entry name" value="IMPORTIN_B_NT"/>
    <property type="match status" value="1"/>
</dbReference>
<dbReference type="PANTHER" id="PTHR10527">
    <property type="entry name" value="IMPORTIN BETA"/>
    <property type="match status" value="1"/>
</dbReference>
<dbReference type="EMBL" id="KV426219">
    <property type="protein sequence ID" value="KZV84571.1"/>
    <property type="molecule type" value="Genomic_DNA"/>
</dbReference>